<gene>
    <name evidence="1" type="ORF">JOC73_002183</name>
</gene>
<accession>A0ABS2NRP2</accession>
<evidence type="ECO:0000313" key="2">
    <source>
        <dbReference type="Proteomes" id="UP001314796"/>
    </source>
</evidence>
<reference evidence="1 2" key="1">
    <citation type="submission" date="2021-01" db="EMBL/GenBank/DDBJ databases">
        <title>Genomic Encyclopedia of Type Strains, Phase IV (KMG-IV): sequencing the most valuable type-strain genomes for metagenomic binning, comparative biology and taxonomic classification.</title>
        <authorList>
            <person name="Goeker M."/>
        </authorList>
    </citation>
    <scope>NUCLEOTIDE SEQUENCE [LARGE SCALE GENOMIC DNA]</scope>
    <source>
        <strain evidence="1 2">DSM 25890</strain>
    </source>
</reference>
<evidence type="ECO:0000313" key="1">
    <source>
        <dbReference type="EMBL" id="MBM7615610.1"/>
    </source>
</evidence>
<protein>
    <submittedName>
        <fullName evidence="1">Uncharacterized protein</fullName>
    </submittedName>
</protein>
<dbReference type="Proteomes" id="UP001314796">
    <property type="component" value="Unassembled WGS sequence"/>
</dbReference>
<keyword evidence="2" id="KW-1185">Reference proteome</keyword>
<name>A0ABS2NRP2_9FIRM</name>
<dbReference type="RefSeq" id="WP_204403020.1">
    <property type="nucleotide sequence ID" value="NZ_JAFBEE010000015.1"/>
</dbReference>
<organism evidence="1 2">
    <name type="scientific">Alkaliphilus hydrothermalis</name>
    <dbReference type="NCBI Taxonomy" id="1482730"/>
    <lineage>
        <taxon>Bacteria</taxon>
        <taxon>Bacillati</taxon>
        <taxon>Bacillota</taxon>
        <taxon>Clostridia</taxon>
        <taxon>Peptostreptococcales</taxon>
        <taxon>Natronincolaceae</taxon>
        <taxon>Alkaliphilus</taxon>
    </lineage>
</organism>
<comment type="caution">
    <text evidence="1">The sequence shown here is derived from an EMBL/GenBank/DDBJ whole genome shotgun (WGS) entry which is preliminary data.</text>
</comment>
<proteinExistence type="predicted"/>
<dbReference type="EMBL" id="JAFBEE010000015">
    <property type="protein sequence ID" value="MBM7615610.1"/>
    <property type="molecule type" value="Genomic_DNA"/>
</dbReference>
<sequence>MINRKLSGGVLKVDEDKLVGPFFIKPEKIGKKRSIDKLLLYLWDDVLRHSRDSFFNSDINNFADLSEKFEVEDVLDLIQRNEDINYMTVDNMAELNEITEELEGEYTESEE</sequence>